<reference evidence="4" key="2">
    <citation type="submission" date="2021-03" db="UniProtKB">
        <authorList>
            <consortium name="EnsemblPlants"/>
        </authorList>
    </citation>
    <scope>IDENTIFICATION</scope>
</reference>
<feature type="compositionally biased region" description="Low complexity" evidence="1">
    <location>
        <begin position="436"/>
        <end position="448"/>
    </location>
</feature>
<accession>A0A803LSK4</accession>
<gene>
    <name evidence="4" type="primary">LOC110735120</name>
</gene>
<dbReference type="InterPro" id="IPR033334">
    <property type="entry name" value="LNG1/2"/>
</dbReference>
<dbReference type="Gramene" id="AUR62018198-RA">
    <property type="protein sequence ID" value="AUR62018198-RA:cds"/>
    <property type="gene ID" value="AUR62018198"/>
</dbReference>
<name>A0A803LSK4_CHEQI</name>
<evidence type="ECO:0000256" key="1">
    <source>
        <dbReference type="SAM" id="MobiDB-lite"/>
    </source>
</evidence>
<feature type="region of interest" description="Disordered" evidence="1">
    <location>
        <begin position="424"/>
        <end position="470"/>
    </location>
</feature>
<evidence type="ECO:0008006" key="6">
    <source>
        <dbReference type="Google" id="ProtNLM"/>
    </source>
</evidence>
<evidence type="ECO:0000259" key="2">
    <source>
        <dbReference type="Pfam" id="PF14309"/>
    </source>
</evidence>
<dbReference type="AlphaFoldDB" id="A0A803LSK4"/>
<dbReference type="PANTHER" id="PTHR31680:SF15">
    <property type="entry name" value="PROTEIN LONGIFOLIA 2"/>
    <property type="match status" value="1"/>
</dbReference>
<reference evidence="4" key="1">
    <citation type="journal article" date="2017" name="Nature">
        <title>The genome of Chenopodium quinoa.</title>
        <authorList>
            <person name="Jarvis D.E."/>
            <person name="Ho Y.S."/>
            <person name="Lightfoot D.J."/>
            <person name="Schmoeckel S.M."/>
            <person name="Li B."/>
            <person name="Borm T.J.A."/>
            <person name="Ohyanagi H."/>
            <person name="Mineta K."/>
            <person name="Michell C.T."/>
            <person name="Saber N."/>
            <person name="Kharbatia N.M."/>
            <person name="Rupper R.R."/>
            <person name="Sharp A.R."/>
            <person name="Dally N."/>
            <person name="Boughton B.A."/>
            <person name="Woo Y.H."/>
            <person name="Gao G."/>
            <person name="Schijlen E.G.W.M."/>
            <person name="Guo X."/>
            <person name="Momin A.A."/>
            <person name="Negrao S."/>
            <person name="Al-Babili S."/>
            <person name="Gehring C."/>
            <person name="Roessner U."/>
            <person name="Jung C."/>
            <person name="Murphy K."/>
            <person name="Arold S.T."/>
            <person name="Gojobori T."/>
            <person name="van der Linden C.G."/>
            <person name="van Loo E.N."/>
            <person name="Jellen E.N."/>
            <person name="Maughan P.J."/>
            <person name="Tester M."/>
        </authorList>
    </citation>
    <scope>NUCLEOTIDE SEQUENCE [LARGE SCALE GENOMIC DNA]</scope>
    <source>
        <strain evidence="4">cv. PI 614886</strain>
    </source>
</reference>
<feature type="region of interest" description="Disordered" evidence="1">
    <location>
        <begin position="43"/>
        <end position="73"/>
    </location>
</feature>
<feature type="domain" description="DUF4378" evidence="2">
    <location>
        <begin position="780"/>
        <end position="951"/>
    </location>
</feature>
<proteinExistence type="predicted"/>
<protein>
    <recommendedName>
        <fullName evidence="6">DUF4378 domain-containing protein</fullName>
    </recommendedName>
</protein>
<dbReference type="Pfam" id="PF14309">
    <property type="entry name" value="DUF4378"/>
    <property type="match status" value="1"/>
</dbReference>
<dbReference type="PANTHER" id="PTHR31680">
    <property type="entry name" value="LONGIFOLIA PROTEIN"/>
    <property type="match status" value="1"/>
</dbReference>
<dbReference type="InterPro" id="IPR025486">
    <property type="entry name" value="DUF4378"/>
</dbReference>
<evidence type="ECO:0000313" key="5">
    <source>
        <dbReference type="Proteomes" id="UP000596660"/>
    </source>
</evidence>
<feature type="region of interest" description="Disordered" evidence="1">
    <location>
        <begin position="339"/>
        <end position="383"/>
    </location>
</feature>
<feature type="region of interest" description="Disordered" evidence="1">
    <location>
        <begin position="508"/>
        <end position="631"/>
    </location>
</feature>
<sequence>MSAKLLYSMSEENQNLKKQIGCMNGLLQFFDPHHFINNRVISNSTNRRTSPGENKQHGRAGNNASKKSKDKHANVIKEMEANPVESSRISISSSGSTAISSSEYEWTANSEQSLSWDYLANQPQSLPQQPSPPVKMGYHHKKHIIRETAPSASPISIASSISTVSREVKYDYQHMDSPRLSHTSRSDSPRLAALNESFRSISSNHSAPVATPRKKDLARLSYDGRETRDNHISSLKVKDLPRLSLDSKQRTVKVSAHESKDDLLLGDLKREICSPSKFQSDQQEPTSYRAPSNVVAKLMGLEALPNDTPSNKSRIEQDGSNYFRNAELFSRSSRTIDENKVDRVLNSPRSNCKESRTPRSNKAKSEQTASLSQEAEKEPKNHPLTVYGAIEKRLADLDFQKSGKDLRALKQILDSMHKEKNKLEIRRENQSPHCASQTSNSSSVRNSQKQGPKKATPSSSKGFNIIKDATSAKNIKPTKLVKGSREETTQVVQDIPVISLQRLRIVQPLDGPKDSAQKKAAKDPKETHHIRKKYSGERTPRPIRTSKAPEHMAKANVTSSARISDARSTPGTTPVSKVKQSQQAMSFIPHNRKLPQDSSFLQETDGQSSEFRNESASLSQQGNTNPLLSQNNSSMVSHIHRCIEIANESCMKYETMQQNSEAIRGNAPLEELAITVREQPSPVSVLDANFFDDETPSPVRKKPTAFRDLVTNAPYTEAECMDTDPSYSVDSMRAGFIYGRDYQTLENFKELAPTVRNMNTYQNVNLGNAGPLYNSMNLEKSYVSEILSASGFVNHLKYTMDNHLVLQSQEAINPNLFFVLEQDIGSSFISDKRSNSNERITRTTEMRGRRLLFDAVNEILSQKLSQPRPSLKLHSELTTTGPKLLQEILKEIDRLQPISLPQNLDDEEDFLTTIIGKDLTHKSADWTDVSGETPALVLDIETLIFKDLIVELVEDKATEVQSQKY</sequence>
<dbReference type="EnsemblPlants" id="AUR62018198-RA">
    <property type="protein sequence ID" value="AUR62018198-RA:cds"/>
    <property type="gene ID" value="AUR62018198"/>
</dbReference>
<dbReference type="InterPro" id="IPR032795">
    <property type="entry name" value="DUF3741-assoc"/>
</dbReference>
<keyword evidence="5" id="KW-1185">Reference proteome</keyword>
<organism evidence="4 5">
    <name type="scientific">Chenopodium quinoa</name>
    <name type="common">Quinoa</name>
    <dbReference type="NCBI Taxonomy" id="63459"/>
    <lineage>
        <taxon>Eukaryota</taxon>
        <taxon>Viridiplantae</taxon>
        <taxon>Streptophyta</taxon>
        <taxon>Embryophyta</taxon>
        <taxon>Tracheophyta</taxon>
        <taxon>Spermatophyta</taxon>
        <taxon>Magnoliopsida</taxon>
        <taxon>eudicotyledons</taxon>
        <taxon>Gunneridae</taxon>
        <taxon>Pentapetalae</taxon>
        <taxon>Caryophyllales</taxon>
        <taxon>Chenopodiaceae</taxon>
        <taxon>Chenopodioideae</taxon>
        <taxon>Atripliceae</taxon>
        <taxon>Chenopodium</taxon>
    </lineage>
</organism>
<feature type="compositionally biased region" description="Basic and acidic residues" evidence="1">
    <location>
        <begin position="511"/>
        <end position="527"/>
    </location>
</feature>
<dbReference type="GO" id="GO:0051513">
    <property type="term" value="P:regulation of monopolar cell growth"/>
    <property type="evidence" value="ECO:0007669"/>
    <property type="project" value="InterPro"/>
</dbReference>
<feature type="compositionally biased region" description="Polar residues" evidence="1">
    <location>
        <begin position="43"/>
        <end position="53"/>
    </location>
</feature>
<evidence type="ECO:0000313" key="4">
    <source>
        <dbReference type="EnsemblPlants" id="AUR62018198-RA:cds"/>
    </source>
</evidence>
<dbReference type="Proteomes" id="UP000596660">
    <property type="component" value="Unplaced"/>
</dbReference>
<evidence type="ECO:0000259" key="3">
    <source>
        <dbReference type="Pfam" id="PF14383"/>
    </source>
</evidence>
<feature type="domain" description="DUF3741" evidence="3">
    <location>
        <begin position="287"/>
        <end position="306"/>
    </location>
</feature>
<feature type="compositionally biased region" description="Polar residues" evidence="1">
    <location>
        <begin position="596"/>
        <end position="631"/>
    </location>
</feature>
<feature type="compositionally biased region" description="Polar residues" evidence="1">
    <location>
        <begin position="556"/>
        <end position="585"/>
    </location>
</feature>
<dbReference type="Pfam" id="PF14383">
    <property type="entry name" value="VARLMGL"/>
    <property type="match status" value="1"/>
</dbReference>